<organism evidence="1 2">
    <name type="scientific">Armillaria gallica</name>
    <name type="common">Bulbous honey fungus</name>
    <name type="synonym">Armillaria bulbosa</name>
    <dbReference type="NCBI Taxonomy" id="47427"/>
    <lineage>
        <taxon>Eukaryota</taxon>
        <taxon>Fungi</taxon>
        <taxon>Dikarya</taxon>
        <taxon>Basidiomycota</taxon>
        <taxon>Agaricomycotina</taxon>
        <taxon>Agaricomycetes</taxon>
        <taxon>Agaricomycetidae</taxon>
        <taxon>Agaricales</taxon>
        <taxon>Marasmiineae</taxon>
        <taxon>Physalacriaceae</taxon>
        <taxon>Armillaria</taxon>
    </lineage>
</organism>
<dbReference type="Proteomes" id="UP000217790">
    <property type="component" value="Unassembled WGS sequence"/>
</dbReference>
<name>A0A2H3CU39_ARMGA</name>
<reference evidence="2" key="1">
    <citation type="journal article" date="2017" name="Nat. Ecol. Evol.">
        <title>Genome expansion and lineage-specific genetic innovations in the forest pathogenic fungi Armillaria.</title>
        <authorList>
            <person name="Sipos G."/>
            <person name="Prasanna A.N."/>
            <person name="Walter M.C."/>
            <person name="O'Connor E."/>
            <person name="Balint B."/>
            <person name="Krizsan K."/>
            <person name="Kiss B."/>
            <person name="Hess J."/>
            <person name="Varga T."/>
            <person name="Slot J."/>
            <person name="Riley R."/>
            <person name="Boka B."/>
            <person name="Rigling D."/>
            <person name="Barry K."/>
            <person name="Lee J."/>
            <person name="Mihaltcheva S."/>
            <person name="LaButti K."/>
            <person name="Lipzen A."/>
            <person name="Waldron R."/>
            <person name="Moloney N.M."/>
            <person name="Sperisen C."/>
            <person name="Kredics L."/>
            <person name="Vagvoelgyi C."/>
            <person name="Patrignani A."/>
            <person name="Fitzpatrick D."/>
            <person name="Nagy I."/>
            <person name="Doyle S."/>
            <person name="Anderson J.B."/>
            <person name="Grigoriev I.V."/>
            <person name="Gueldener U."/>
            <person name="Muensterkoetter M."/>
            <person name="Nagy L.G."/>
        </authorList>
    </citation>
    <scope>NUCLEOTIDE SEQUENCE [LARGE SCALE GENOMIC DNA]</scope>
    <source>
        <strain evidence="2">Ar21-2</strain>
    </source>
</reference>
<dbReference type="STRING" id="47427.A0A2H3CU39"/>
<dbReference type="OrthoDB" id="2676448at2759"/>
<dbReference type="EMBL" id="KZ293714">
    <property type="protein sequence ID" value="PBK82692.1"/>
    <property type="molecule type" value="Genomic_DNA"/>
</dbReference>
<keyword evidence="2" id="KW-1185">Reference proteome</keyword>
<proteinExistence type="predicted"/>
<evidence type="ECO:0000313" key="1">
    <source>
        <dbReference type="EMBL" id="PBK82692.1"/>
    </source>
</evidence>
<dbReference type="AlphaFoldDB" id="A0A2H3CU39"/>
<gene>
    <name evidence="1" type="ORF">ARMGADRAFT_886806</name>
</gene>
<sequence>MSNRIWATPAGQATMDRYFKIKHAEEEINRLNIEIPHLLTYMADKDCYLQDKCLHLQDSKPALAHQILHYCLEQAHFYNQHHICFTCLCKRPGVTVSLTTGKVARTKLG</sequence>
<dbReference type="InParanoid" id="A0A2H3CU39"/>
<protein>
    <submittedName>
        <fullName evidence="1">Uncharacterized protein</fullName>
    </submittedName>
</protein>
<feature type="non-terminal residue" evidence="1">
    <location>
        <position position="109"/>
    </location>
</feature>
<dbReference type="OMA" id="EDNICKQ"/>
<accession>A0A2H3CU39</accession>
<evidence type="ECO:0000313" key="2">
    <source>
        <dbReference type="Proteomes" id="UP000217790"/>
    </source>
</evidence>